<dbReference type="EMBL" id="LAXI01000001">
    <property type="protein sequence ID" value="KRS19503.1"/>
    <property type="molecule type" value="Genomic_DNA"/>
</dbReference>
<evidence type="ECO:0000256" key="1">
    <source>
        <dbReference type="SAM" id="MobiDB-lite"/>
    </source>
</evidence>
<evidence type="ECO:0000313" key="2">
    <source>
        <dbReference type="EMBL" id="KRS19503.1"/>
    </source>
</evidence>
<sequence>MRRKIHATGRRVAGHGVHQMSKPSKLPTLGGDPTRLESIMDKTSRAARDIVDEQNAERDRKTERLREARRQRQADATYDPEIRAPETALDDAEADPDGKD</sequence>
<feature type="compositionally biased region" description="Acidic residues" evidence="1">
    <location>
        <begin position="88"/>
        <end position="100"/>
    </location>
</feature>
<protein>
    <submittedName>
        <fullName evidence="2">Uncharacterized protein</fullName>
    </submittedName>
</protein>
<keyword evidence="3" id="KW-1185">Reference proteome</keyword>
<dbReference type="AlphaFoldDB" id="A0A0T5PES1"/>
<organism evidence="2 3">
    <name type="scientific">Roseovarius indicus</name>
    <dbReference type="NCBI Taxonomy" id="540747"/>
    <lineage>
        <taxon>Bacteria</taxon>
        <taxon>Pseudomonadati</taxon>
        <taxon>Pseudomonadota</taxon>
        <taxon>Alphaproteobacteria</taxon>
        <taxon>Rhodobacterales</taxon>
        <taxon>Roseobacteraceae</taxon>
        <taxon>Roseovarius</taxon>
    </lineage>
</organism>
<comment type="caution">
    <text evidence="2">The sequence shown here is derived from an EMBL/GenBank/DDBJ whole genome shotgun (WGS) entry which is preliminary data.</text>
</comment>
<feature type="region of interest" description="Disordered" evidence="1">
    <location>
        <begin position="1"/>
        <end position="100"/>
    </location>
</feature>
<accession>A0A0T5PES1</accession>
<gene>
    <name evidence="2" type="ORF">XM52_01285</name>
</gene>
<dbReference type="Proteomes" id="UP000051401">
    <property type="component" value="Unassembled WGS sequence"/>
</dbReference>
<dbReference type="RefSeq" id="WP_057812467.1">
    <property type="nucleotide sequence ID" value="NZ_LAXI01000001.1"/>
</dbReference>
<dbReference type="PATRIC" id="fig|540747.5.peg.259"/>
<name>A0A0T5PES1_9RHOB</name>
<feature type="compositionally biased region" description="Basic residues" evidence="1">
    <location>
        <begin position="1"/>
        <end position="13"/>
    </location>
</feature>
<evidence type="ECO:0000313" key="3">
    <source>
        <dbReference type="Proteomes" id="UP000051401"/>
    </source>
</evidence>
<proteinExistence type="predicted"/>
<reference evidence="2 3" key="1">
    <citation type="submission" date="2015-04" db="EMBL/GenBank/DDBJ databases">
        <title>The draft genome sequence of Roseovarius indicus B108T.</title>
        <authorList>
            <person name="Li G."/>
            <person name="Lai Q."/>
            <person name="Shao Z."/>
            <person name="Yan P."/>
        </authorList>
    </citation>
    <scope>NUCLEOTIDE SEQUENCE [LARGE SCALE GENOMIC DNA]</scope>
    <source>
        <strain evidence="2 3">B108</strain>
    </source>
</reference>
<feature type="compositionally biased region" description="Basic and acidic residues" evidence="1">
    <location>
        <begin position="34"/>
        <end position="73"/>
    </location>
</feature>